<evidence type="ECO:0000259" key="2">
    <source>
        <dbReference type="Pfam" id="PF08241"/>
    </source>
</evidence>
<comment type="caution">
    <text evidence="3">The sequence shown here is derived from an EMBL/GenBank/DDBJ whole genome shotgun (WGS) entry which is preliminary data.</text>
</comment>
<dbReference type="EMBL" id="JAWDJT010000002">
    <property type="protein sequence ID" value="MDU0369455.1"/>
    <property type="molecule type" value="Genomic_DNA"/>
</dbReference>
<feature type="domain" description="Methyltransferase type 11" evidence="2">
    <location>
        <begin position="75"/>
        <end position="179"/>
    </location>
</feature>
<keyword evidence="1" id="KW-0620">Polyamine biosynthesis</keyword>
<organism evidence="3 4">
    <name type="scientific">Hymenobacter endophyticus</name>
    <dbReference type="NCBI Taxonomy" id="3076335"/>
    <lineage>
        <taxon>Bacteria</taxon>
        <taxon>Pseudomonadati</taxon>
        <taxon>Bacteroidota</taxon>
        <taxon>Cytophagia</taxon>
        <taxon>Cytophagales</taxon>
        <taxon>Hymenobacteraceae</taxon>
        <taxon>Hymenobacter</taxon>
    </lineage>
</organism>
<dbReference type="Gene3D" id="3.40.50.150">
    <property type="entry name" value="Vaccinia Virus protein VP39"/>
    <property type="match status" value="1"/>
</dbReference>
<dbReference type="Pfam" id="PF08241">
    <property type="entry name" value="Methyltransf_11"/>
    <property type="match status" value="1"/>
</dbReference>
<dbReference type="SUPFAM" id="SSF53335">
    <property type="entry name" value="S-adenosyl-L-methionine-dependent methyltransferases"/>
    <property type="match status" value="1"/>
</dbReference>
<accession>A0ABU3TDN3</accession>
<dbReference type="NCBIfam" id="NF037959">
    <property type="entry name" value="MFS_SpdSyn"/>
    <property type="match status" value="1"/>
</dbReference>
<dbReference type="PANTHER" id="PTHR43317">
    <property type="entry name" value="THERMOSPERMINE SYNTHASE ACAULIS5"/>
    <property type="match status" value="1"/>
</dbReference>
<evidence type="ECO:0000313" key="3">
    <source>
        <dbReference type="EMBL" id="MDU0369455.1"/>
    </source>
</evidence>
<dbReference type="InterPro" id="IPR013216">
    <property type="entry name" value="Methyltransf_11"/>
</dbReference>
<name>A0ABU3TDN3_9BACT</name>
<keyword evidence="4" id="KW-1185">Reference proteome</keyword>
<sequence length="233" mass="25671">MNKLLASLRNWVSYALPLARRVPSRYSPGLVVRQHQGRKVLDTQYANYSYGPLHQVLRYALMHVAPSLPNAPVLVLGMGGGGIIELLRQERDHTGPITAVELDPAIVEVAASEFGIRPNATLQIVCADAFAWLPTAPAAAYELIVVDLFLDLLLPRQLSEPGFWQHIRRVLRPEGTVIVNTLQQAPLHIGEQAAVEYLRGLGLQVKELEVEYNLVLLARGCCQSDTNLNAAVE</sequence>
<dbReference type="PANTHER" id="PTHR43317:SF1">
    <property type="entry name" value="THERMOSPERMINE SYNTHASE ACAULIS5"/>
    <property type="match status" value="1"/>
</dbReference>
<protein>
    <submittedName>
        <fullName evidence="3">Fused MFS/spermidine synthase</fullName>
    </submittedName>
</protein>
<proteinExistence type="predicted"/>
<gene>
    <name evidence="3" type="ORF">ROI90_03540</name>
</gene>
<dbReference type="InterPro" id="IPR029063">
    <property type="entry name" value="SAM-dependent_MTases_sf"/>
</dbReference>
<evidence type="ECO:0000256" key="1">
    <source>
        <dbReference type="ARBA" id="ARBA00023115"/>
    </source>
</evidence>
<reference evidence="3 4" key="1">
    <citation type="submission" date="2023-10" db="EMBL/GenBank/DDBJ databases">
        <title>Hymenobacter endophyticus sp. nov., an isolate from the leaf tissues of wheat.</title>
        <authorList>
            <person name="Dai Y."/>
        </authorList>
    </citation>
    <scope>NUCLEOTIDE SEQUENCE [LARGE SCALE GENOMIC DNA]</scope>
    <source>
        <strain evidence="3 4">ZK17L-C2</strain>
    </source>
</reference>
<dbReference type="RefSeq" id="WP_315996948.1">
    <property type="nucleotide sequence ID" value="NZ_JAWDJT010000002.1"/>
</dbReference>
<evidence type="ECO:0000313" key="4">
    <source>
        <dbReference type="Proteomes" id="UP001250698"/>
    </source>
</evidence>
<dbReference type="Proteomes" id="UP001250698">
    <property type="component" value="Unassembled WGS sequence"/>
</dbReference>